<dbReference type="SMART" id="SM00282">
    <property type="entry name" value="LamG"/>
    <property type="match status" value="1"/>
</dbReference>
<dbReference type="SUPFAM" id="SSF49899">
    <property type="entry name" value="Concanavalin A-like lectins/glucanases"/>
    <property type="match status" value="1"/>
</dbReference>
<dbReference type="CDD" id="cd00110">
    <property type="entry name" value="LamG"/>
    <property type="match status" value="1"/>
</dbReference>
<dbReference type="Pfam" id="PF02210">
    <property type="entry name" value="Laminin_G_2"/>
    <property type="match status" value="1"/>
</dbReference>
<organism evidence="5">
    <name type="scientific">Onchocerca flexuosa</name>
    <dbReference type="NCBI Taxonomy" id="387005"/>
    <lineage>
        <taxon>Eukaryota</taxon>
        <taxon>Metazoa</taxon>
        <taxon>Ecdysozoa</taxon>
        <taxon>Nematoda</taxon>
        <taxon>Chromadorea</taxon>
        <taxon>Rhabditida</taxon>
        <taxon>Spirurina</taxon>
        <taxon>Spiruromorpha</taxon>
        <taxon>Filarioidea</taxon>
        <taxon>Onchocercidae</taxon>
        <taxon>Onchocerca</taxon>
    </lineage>
</organism>
<keyword evidence="4" id="KW-1185">Reference proteome</keyword>
<reference evidence="5" key="1">
    <citation type="submission" date="2016-06" db="UniProtKB">
        <authorList>
            <consortium name="WormBaseParasite"/>
        </authorList>
    </citation>
    <scope>IDENTIFICATION</scope>
</reference>
<feature type="domain" description="Laminin G" evidence="2">
    <location>
        <begin position="1"/>
        <end position="175"/>
    </location>
</feature>
<dbReference type="InterPro" id="IPR013320">
    <property type="entry name" value="ConA-like_dom_sf"/>
</dbReference>
<reference evidence="3 4" key="2">
    <citation type="submission" date="2018-11" db="EMBL/GenBank/DDBJ databases">
        <authorList>
            <consortium name="Pathogen Informatics"/>
        </authorList>
    </citation>
    <scope>NUCLEOTIDE SEQUENCE [LARGE SCALE GENOMIC DNA]</scope>
</reference>
<evidence type="ECO:0000313" key="5">
    <source>
        <dbReference type="WBParaSite" id="OFLC_0000804301-mRNA-1"/>
    </source>
</evidence>
<dbReference type="STRING" id="387005.A0A183HKN2"/>
<comment type="caution">
    <text evidence="1">Lacks conserved residue(s) required for the propagation of feature annotation.</text>
</comment>
<name>A0A183HKN2_9BILA</name>
<dbReference type="PROSITE" id="PS50025">
    <property type="entry name" value="LAM_G_DOMAIN"/>
    <property type="match status" value="1"/>
</dbReference>
<proteinExistence type="predicted"/>
<evidence type="ECO:0000313" key="3">
    <source>
        <dbReference type="EMBL" id="VDO53779.1"/>
    </source>
</evidence>
<protein>
    <submittedName>
        <fullName evidence="5">LAM_G_DOMAIN domain-containing protein</fullName>
    </submittedName>
</protein>
<evidence type="ECO:0000259" key="2">
    <source>
        <dbReference type="PROSITE" id="PS50025"/>
    </source>
</evidence>
<evidence type="ECO:0000313" key="4">
    <source>
        <dbReference type="Proteomes" id="UP000267606"/>
    </source>
</evidence>
<dbReference type="PANTHER" id="PTHR15036">
    <property type="entry name" value="PIKACHURIN-LIKE PROTEIN"/>
    <property type="match status" value="1"/>
</dbReference>
<accession>A0A183HKN2</accession>
<gene>
    <name evidence="3" type="ORF">OFLC_LOCUS8044</name>
</gene>
<dbReference type="AlphaFoldDB" id="A0A183HKN2"/>
<dbReference type="InterPro" id="IPR050372">
    <property type="entry name" value="Neurexin-related_CASP"/>
</dbReference>
<evidence type="ECO:0000256" key="1">
    <source>
        <dbReference type="PROSITE-ProRule" id="PRU00122"/>
    </source>
</evidence>
<dbReference type="Gene3D" id="2.60.120.200">
    <property type="match status" value="1"/>
</dbReference>
<dbReference type="WBParaSite" id="OFLC_0000804301-mRNA-1">
    <property type="protein sequence ID" value="OFLC_0000804301-mRNA-1"/>
    <property type="gene ID" value="OFLC_0000804301"/>
</dbReference>
<dbReference type="Proteomes" id="UP000267606">
    <property type="component" value="Unassembled WGS sequence"/>
</dbReference>
<sequence length="175" mass="20150">MFDSSLSAIYFEYPQSFRPSTNRDEMAIGFRTRQATAVLLSVQCNVDGDFFTVFLRNGHLHVRYNLGSRDHNVGFSDALLNDDKHHAVIINRHEANLTLYIDDREAIHYTPPGRDTELVTLNMQWRVIIGASFNLLHHTKRWKRDRLYDGYSGFMSGVNFNGLMILDMLAQGCSF</sequence>
<dbReference type="EMBL" id="UZAJ01008816">
    <property type="protein sequence ID" value="VDO53779.1"/>
    <property type="molecule type" value="Genomic_DNA"/>
</dbReference>
<dbReference type="InterPro" id="IPR001791">
    <property type="entry name" value="Laminin_G"/>
</dbReference>
<dbReference type="PANTHER" id="PTHR15036:SF89">
    <property type="entry name" value="NEUREXIN 1, ISOFORM F"/>
    <property type="match status" value="1"/>
</dbReference>